<dbReference type="PANTHER" id="PTHR43771:SF1">
    <property type="entry name" value="PHOSPHOMANNOMUTASE"/>
    <property type="match status" value="1"/>
</dbReference>
<evidence type="ECO:0000256" key="3">
    <source>
        <dbReference type="ARBA" id="ARBA00022723"/>
    </source>
</evidence>
<evidence type="ECO:0000256" key="4">
    <source>
        <dbReference type="ARBA" id="ARBA00022842"/>
    </source>
</evidence>
<dbReference type="PANTHER" id="PTHR43771">
    <property type="entry name" value="PHOSPHOMANNOMUTASE"/>
    <property type="match status" value="1"/>
</dbReference>
<reference evidence="7" key="1">
    <citation type="journal article" date="2020" name="mSystems">
        <title>Genome- and Community-Level Interaction Insights into Carbon Utilization and Element Cycling Functions of Hydrothermarchaeota in Hydrothermal Sediment.</title>
        <authorList>
            <person name="Zhou Z."/>
            <person name="Liu Y."/>
            <person name="Xu W."/>
            <person name="Pan J."/>
            <person name="Luo Z.H."/>
            <person name="Li M."/>
        </authorList>
    </citation>
    <scope>NUCLEOTIDE SEQUENCE [LARGE SCALE GENOMIC DNA]</scope>
    <source>
        <strain evidence="7">SpSt-1219</strain>
    </source>
</reference>
<keyword evidence="5" id="KW-0413">Isomerase</keyword>
<dbReference type="Proteomes" id="UP000886066">
    <property type="component" value="Unassembled WGS sequence"/>
</dbReference>
<accession>A0A7C1DHQ5</accession>
<keyword evidence="4" id="KW-0460">Magnesium</keyword>
<keyword evidence="2" id="KW-0597">Phosphoprotein</keyword>
<dbReference type="InterPro" id="IPR005843">
    <property type="entry name" value="A-D-PHexomutase_C"/>
</dbReference>
<dbReference type="Pfam" id="PF00408">
    <property type="entry name" value="PGM_PMM_IV"/>
    <property type="match status" value="1"/>
</dbReference>
<gene>
    <name evidence="7" type="ORF">ENN92_01735</name>
</gene>
<comment type="caution">
    <text evidence="7">The sequence shown here is derived from an EMBL/GenBank/DDBJ whole genome shotgun (WGS) entry which is preliminary data.</text>
</comment>
<dbReference type="AlphaFoldDB" id="A0A7C1DHQ5"/>
<evidence type="ECO:0000313" key="7">
    <source>
        <dbReference type="EMBL" id="HDQ88846.1"/>
    </source>
</evidence>
<sequence>MYFEGFELTEAVDFLFENYPNSGEVNYTVDDAKSILEQIEKHYEREGAEIEHIDGVSINFKDWRFNLRMSNTQPLIRLNVEAINRDLVIEKFREVEGLIGFPRENPPVLPELA</sequence>
<dbReference type="Gene3D" id="3.30.310.50">
    <property type="entry name" value="Alpha-D-phosphohexomutase, C-terminal domain"/>
    <property type="match status" value="1"/>
</dbReference>
<dbReference type="InterPro" id="IPR036900">
    <property type="entry name" value="A-D-PHexomutase_C_sf"/>
</dbReference>
<dbReference type="SUPFAM" id="SSF55957">
    <property type="entry name" value="Phosphoglucomutase, C-terminal domain"/>
    <property type="match status" value="1"/>
</dbReference>
<protein>
    <recommendedName>
        <fullName evidence="6">Alpha-D-phosphohexomutase C-terminal domain-containing protein</fullName>
    </recommendedName>
</protein>
<evidence type="ECO:0000259" key="6">
    <source>
        <dbReference type="Pfam" id="PF00408"/>
    </source>
</evidence>
<evidence type="ECO:0000256" key="1">
    <source>
        <dbReference type="ARBA" id="ARBA00001946"/>
    </source>
</evidence>
<proteinExistence type="predicted"/>
<evidence type="ECO:0000256" key="5">
    <source>
        <dbReference type="ARBA" id="ARBA00023235"/>
    </source>
</evidence>
<keyword evidence="3" id="KW-0479">Metal-binding</keyword>
<name>A0A7C1DHQ5_UNCKA</name>
<comment type="cofactor">
    <cofactor evidence="1">
        <name>Mg(2+)</name>
        <dbReference type="ChEBI" id="CHEBI:18420"/>
    </cofactor>
</comment>
<evidence type="ECO:0000256" key="2">
    <source>
        <dbReference type="ARBA" id="ARBA00022553"/>
    </source>
</evidence>
<feature type="domain" description="Alpha-D-phosphohexomutase C-terminal" evidence="6">
    <location>
        <begin position="24"/>
        <end position="85"/>
    </location>
</feature>
<dbReference type="GO" id="GO:0016868">
    <property type="term" value="F:intramolecular phosphotransferase activity"/>
    <property type="evidence" value="ECO:0007669"/>
    <property type="project" value="InterPro"/>
</dbReference>
<dbReference type="EMBL" id="DSDM01000103">
    <property type="protein sequence ID" value="HDQ88846.1"/>
    <property type="molecule type" value="Genomic_DNA"/>
</dbReference>
<dbReference type="GO" id="GO:0046872">
    <property type="term" value="F:metal ion binding"/>
    <property type="evidence" value="ECO:0007669"/>
    <property type="project" value="UniProtKB-KW"/>
</dbReference>
<organism evidence="7">
    <name type="scientific">candidate division WWE3 bacterium</name>
    <dbReference type="NCBI Taxonomy" id="2053526"/>
    <lineage>
        <taxon>Bacteria</taxon>
        <taxon>Katanobacteria</taxon>
    </lineage>
</organism>